<organism evidence="4 5">
    <name type="scientific">Terrabacter terrae</name>
    <dbReference type="NCBI Taxonomy" id="318434"/>
    <lineage>
        <taxon>Bacteria</taxon>
        <taxon>Bacillati</taxon>
        <taxon>Actinomycetota</taxon>
        <taxon>Actinomycetes</taxon>
        <taxon>Micrococcales</taxon>
        <taxon>Intrasporangiaceae</taxon>
        <taxon>Terrabacter</taxon>
    </lineage>
</organism>
<feature type="binding site" evidence="2">
    <location>
        <position position="13"/>
    </location>
    <ligand>
        <name>Zn(2+)</name>
        <dbReference type="ChEBI" id="CHEBI:29105"/>
    </ligand>
</feature>
<dbReference type="SUPFAM" id="SSF102588">
    <property type="entry name" value="LmbE-like"/>
    <property type="match status" value="1"/>
</dbReference>
<feature type="compositionally biased region" description="Basic and acidic residues" evidence="3">
    <location>
        <begin position="326"/>
        <end position="351"/>
    </location>
</feature>
<protein>
    <recommendedName>
        <fullName evidence="2">Mycothiol S-conjugate amidase</fullName>
        <ecNumber evidence="2">3.5.1.115</ecNumber>
    </recommendedName>
</protein>
<comment type="similarity">
    <text evidence="2">Belongs to the MshB deacetylase family. Mca subfamily.</text>
</comment>
<evidence type="ECO:0000256" key="2">
    <source>
        <dbReference type="HAMAP-Rule" id="MF_01482"/>
    </source>
</evidence>
<dbReference type="InterPro" id="IPR003737">
    <property type="entry name" value="GlcNAc_PI_deacetylase-related"/>
</dbReference>
<comment type="caution">
    <text evidence="4">The sequence shown here is derived from an EMBL/GenBank/DDBJ whole genome shotgun (WGS) entry which is preliminary data.</text>
</comment>
<sequence length="364" mass="40071">MAEGMRLMAVHAHPDDESSKGAATTAKYVAEGASVMVVSCTGGERGDILNEKLKDDPHILRDIAQVRRDEMKAAQEVLGCEHTWLGFVDSGLPEGDPLPPLPDGCFALEDLEVTTEALVRVIRTWRPHVMTTYDEKGGYPHPDHIMCHTVAMSAFQAAGDPTRFPNAGEPWQPLKIYYNGGWSKPRLEAIHDAMVAEGLESPYAEWLANWKPRRSGRPTTTIACADHFETRDRALIAHATQVDPDGFWFQVPLEIQKRVWGVEEFEAALSYVPIAEGEDDLFAGLGSPEEADALATRPGLEVVHDGRVTEEPVEEEAEEAEETDETERRAGHPHGDSSDTHLDEPEAKAGTESESESESEKAEL</sequence>
<evidence type="ECO:0000313" key="5">
    <source>
        <dbReference type="Proteomes" id="UP001501285"/>
    </source>
</evidence>
<reference evidence="4 5" key="1">
    <citation type="journal article" date="2019" name="Int. J. Syst. Evol. Microbiol.">
        <title>The Global Catalogue of Microorganisms (GCM) 10K type strain sequencing project: providing services to taxonomists for standard genome sequencing and annotation.</title>
        <authorList>
            <consortium name="The Broad Institute Genomics Platform"/>
            <consortium name="The Broad Institute Genome Sequencing Center for Infectious Disease"/>
            <person name="Wu L."/>
            <person name="Ma J."/>
        </authorList>
    </citation>
    <scope>NUCLEOTIDE SEQUENCE [LARGE SCALE GENOMIC DNA]</scope>
    <source>
        <strain evidence="4 5">JCM 14283</strain>
    </source>
</reference>
<feature type="compositionally biased region" description="Acidic residues" evidence="3">
    <location>
        <begin position="311"/>
        <end position="325"/>
    </location>
</feature>
<dbReference type="Proteomes" id="UP001501285">
    <property type="component" value="Unassembled WGS sequence"/>
</dbReference>
<dbReference type="PANTHER" id="PTHR12993:SF11">
    <property type="entry name" value="N-ACETYLGLUCOSAMINYL-PHOSPHATIDYLINOSITOL DE-N-ACETYLASE"/>
    <property type="match status" value="1"/>
</dbReference>
<dbReference type="HAMAP" id="MF_01482">
    <property type="entry name" value="Mca"/>
    <property type="match status" value="1"/>
</dbReference>
<dbReference type="EMBL" id="BAAANB010000001">
    <property type="protein sequence ID" value="GAA2021339.1"/>
    <property type="molecule type" value="Genomic_DNA"/>
</dbReference>
<comment type="function">
    <text evidence="2">A mycothiol (MSH, N-acetylcysteinyl-glucosaminyl-inositol) S-conjugate amidase, it recycles conjugated MSH to the N-acetyl cysteine conjugate (AcCys S-conjugate, a mercapturic acid) and the MSH precursor. Involved in MSH-dependent detoxification of a number of alkylating agents and antibiotics.</text>
</comment>
<dbReference type="InterPro" id="IPR024078">
    <property type="entry name" value="LmbE-like_dom_sf"/>
</dbReference>
<comment type="cofactor">
    <cofactor evidence="2">
        <name>Zn(2+)</name>
        <dbReference type="ChEBI" id="CHEBI:29105"/>
    </cofactor>
    <text evidence="2">Binds 1 zinc ion per subunit.</text>
</comment>
<keyword evidence="2" id="KW-0378">Hydrolase</keyword>
<evidence type="ECO:0000256" key="1">
    <source>
        <dbReference type="ARBA" id="ARBA00022833"/>
    </source>
</evidence>
<keyword evidence="2" id="KW-0479">Metal-binding</keyword>
<dbReference type="Gene3D" id="3.40.50.10320">
    <property type="entry name" value="LmbE-like"/>
    <property type="match status" value="1"/>
</dbReference>
<feature type="binding site" evidence="2">
    <location>
        <position position="144"/>
    </location>
    <ligand>
        <name>Zn(2+)</name>
        <dbReference type="ChEBI" id="CHEBI:29105"/>
    </ligand>
</feature>
<dbReference type="RefSeq" id="WP_343987701.1">
    <property type="nucleotide sequence ID" value="NZ_BAAANB010000001.1"/>
</dbReference>
<comment type="subunit">
    <text evidence="2">Monomer.</text>
</comment>
<proteinExistence type="inferred from homology"/>
<evidence type="ECO:0000256" key="3">
    <source>
        <dbReference type="SAM" id="MobiDB-lite"/>
    </source>
</evidence>
<keyword evidence="1 2" id="KW-0862">Zinc</keyword>
<dbReference type="InterPro" id="IPR017811">
    <property type="entry name" value="Mca"/>
</dbReference>
<dbReference type="EC" id="3.5.1.115" evidence="2"/>
<dbReference type="Pfam" id="PF02585">
    <property type="entry name" value="PIG-L"/>
    <property type="match status" value="1"/>
</dbReference>
<evidence type="ECO:0000313" key="4">
    <source>
        <dbReference type="EMBL" id="GAA2021339.1"/>
    </source>
</evidence>
<feature type="region of interest" description="Disordered" evidence="3">
    <location>
        <begin position="296"/>
        <end position="364"/>
    </location>
</feature>
<feature type="binding site" evidence="2">
    <location>
        <position position="16"/>
    </location>
    <ligand>
        <name>Zn(2+)</name>
        <dbReference type="ChEBI" id="CHEBI:29105"/>
    </ligand>
</feature>
<dbReference type="PANTHER" id="PTHR12993">
    <property type="entry name" value="N-ACETYLGLUCOSAMINYL-PHOSPHATIDYLINOSITOL DE-N-ACETYLASE-RELATED"/>
    <property type="match status" value="1"/>
</dbReference>
<name>A0ABN2TUN8_9MICO</name>
<gene>
    <name evidence="2 4" type="primary">mca</name>
    <name evidence="4" type="ORF">GCM10009740_07410</name>
</gene>
<keyword evidence="5" id="KW-1185">Reference proteome</keyword>
<dbReference type="NCBIfam" id="TIGR03446">
    <property type="entry name" value="mycothiol_Mca"/>
    <property type="match status" value="1"/>
</dbReference>
<accession>A0ABN2TUN8</accession>
<comment type="catalytic activity">
    <reaction evidence="2">
        <text>mycothiol S-conjugate + H2O = an N-acetyl-L-cysteine-S-conjugate + 1D-myo-inositol 2-amino-2-deoxy-alpha-D-glucopyranoside</text>
        <dbReference type="Rhea" id="RHEA:36543"/>
        <dbReference type="ChEBI" id="CHEBI:15377"/>
        <dbReference type="ChEBI" id="CHEBI:58718"/>
        <dbReference type="ChEBI" id="CHEBI:58886"/>
        <dbReference type="ChEBI" id="CHEBI:59633"/>
        <dbReference type="EC" id="3.5.1.115"/>
    </reaction>
</comment>